<feature type="region of interest" description="Disordered" evidence="5">
    <location>
        <begin position="199"/>
        <end position="251"/>
    </location>
</feature>
<keyword evidence="3" id="KW-0804">Transcription</keyword>
<sequence>MAPSSPAVKRLFSALPEQPTDNNAKRIKRPYHHHHRLHEPVNPGLLEPAIADDSYVDQVMNRTISHSLRECGFEIADPLALESFRDAAEEYLLKLASYVRASMLSSRRLQPIPNDFEYALKRHHLPVNSLIPYLQPPPKTEPIPTQLPSPPPEEHDDFKILPNLGPQLSGEDDRVRSPYIPKHFPEFPSKHTYRHTPVFTERERDPRKIRERAADDGRHGEEALRKLARAAFKDNQPGSGGRDKKPWGRKAESFDSLFEKTVRGLSKKALKGAAPGGPNAMDVDTAADTEAKQSRSKGLAGLELPPIINCERDLWRRNAASGRQRPEEKLGTNQAPDISRVEISSARFASSFACRIGSHEVVSTVKPPAQLRTVNHNTWLGYPVLGGVAGILNHLQKLALFEFYRIALATLFFLKVLGHDVDMVREGSGGEEGDESFGEKLLLELHEEGLDEENLPISRAHFGVAPVDELLGLFMPPQAGHNQPPIEQEHVNGQGDPTSPTAGHGPPHLVPPPSISRPYPVLEISSASSAAGKSQVVYHLAALAILPSELDGIPIGGFDSAVVFIDTDGRFDVERLRTVARGVIQSTLLTRGASSSLAHSIEATLLTSLQHVHVLHPQSSLALLATLQSLDTYLLDISRHVSANRQVHSIIIDSATAFFWQDKLQDEIARTEDIGRPAADIERERLEKESFYLADIYADLVAELKRLQHMFDCSVIFTTTSFNGRTIEKQPEFYGSYNVMDTAFPNMPSFRSPLPPPWGLFPTLRLVVQREAVRPFPPSATISEAQREAPMRQEIVRRAEFVGSVNGWGRENWPRKLLEELKRRDEGVFGFRVGRDGITFSR</sequence>
<accession>A0ABR4G6A7</accession>
<keyword evidence="9" id="KW-1185">Reference proteome</keyword>
<evidence type="ECO:0000256" key="1">
    <source>
        <dbReference type="ARBA" id="ARBA00004123"/>
    </source>
</evidence>
<dbReference type="InterPro" id="IPR009072">
    <property type="entry name" value="Histone-fold"/>
</dbReference>
<dbReference type="InterPro" id="IPR030547">
    <property type="entry name" value="XRCC2"/>
</dbReference>
<dbReference type="SUPFAM" id="SSF52540">
    <property type="entry name" value="P-loop containing nucleoside triphosphate hydrolases"/>
    <property type="match status" value="1"/>
</dbReference>
<feature type="compositionally biased region" description="Basic and acidic residues" evidence="5">
    <location>
        <begin position="241"/>
        <end position="251"/>
    </location>
</feature>
<proteinExistence type="predicted"/>
<dbReference type="EMBL" id="JBFTWV010000044">
    <property type="protein sequence ID" value="KAL2794536.1"/>
    <property type="molecule type" value="Genomic_DNA"/>
</dbReference>
<dbReference type="PANTHER" id="PTHR46644:SF2">
    <property type="entry name" value="DNA REPAIR PROTEIN XRCC2"/>
    <property type="match status" value="1"/>
</dbReference>
<feature type="domain" description="Bromodomain associated" evidence="6">
    <location>
        <begin position="55"/>
        <end position="127"/>
    </location>
</feature>
<organism evidence="8 9">
    <name type="scientific">Aspergillus keveii</name>
    <dbReference type="NCBI Taxonomy" id="714993"/>
    <lineage>
        <taxon>Eukaryota</taxon>
        <taxon>Fungi</taxon>
        <taxon>Dikarya</taxon>
        <taxon>Ascomycota</taxon>
        <taxon>Pezizomycotina</taxon>
        <taxon>Eurotiomycetes</taxon>
        <taxon>Eurotiomycetidae</taxon>
        <taxon>Eurotiales</taxon>
        <taxon>Aspergillaceae</taxon>
        <taxon>Aspergillus</taxon>
        <taxon>Aspergillus subgen. Nidulantes</taxon>
    </lineage>
</organism>
<evidence type="ECO:0008006" key="10">
    <source>
        <dbReference type="Google" id="ProtNLM"/>
    </source>
</evidence>
<dbReference type="PANTHER" id="PTHR46644">
    <property type="entry name" value="DNA REPAIR PROTEIN XRCC2"/>
    <property type="match status" value="1"/>
</dbReference>
<dbReference type="Proteomes" id="UP001610563">
    <property type="component" value="Unassembled WGS sequence"/>
</dbReference>
<dbReference type="CDD" id="cd08049">
    <property type="entry name" value="TAF8"/>
    <property type="match status" value="1"/>
</dbReference>
<feature type="domain" description="Transcription factor TFIID subunit 8 C-terminal" evidence="7">
    <location>
        <begin position="179"/>
        <end position="227"/>
    </location>
</feature>
<comment type="caution">
    <text evidence="8">The sequence shown here is derived from an EMBL/GenBank/DDBJ whole genome shotgun (WGS) entry which is preliminary data.</text>
</comment>
<keyword evidence="2" id="KW-0805">Transcription regulation</keyword>
<feature type="region of interest" description="Disordered" evidence="5">
    <location>
        <begin position="269"/>
        <end position="298"/>
    </location>
</feature>
<evidence type="ECO:0000259" key="6">
    <source>
        <dbReference type="Pfam" id="PF07524"/>
    </source>
</evidence>
<comment type="subcellular location">
    <subcellularLocation>
        <location evidence="1">Nucleus</location>
    </subcellularLocation>
</comment>
<reference evidence="8 9" key="1">
    <citation type="submission" date="2024-07" db="EMBL/GenBank/DDBJ databases">
        <title>Section-level genome sequencing and comparative genomics of Aspergillus sections Usti and Cavernicolus.</title>
        <authorList>
            <consortium name="Lawrence Berkeley National Laboratory"/>
            <person name="Nybo J.L."/>
            <person name="Vesth T.C."/>
            <person name="Theobald S."/>
            <person name="Frisvad J.C."/>
            <person name="Larsen T.O."/>
            <person name="Kjaerboelling I."/>
            <person name="Rothschild-Mancinelli K."/>
            <person name="Lyhne E.K."/>
            <person name="Kogle M.E."/>
            <person name="Barry K."/>
            <person name="Clum A."/>
            <person name="Na H."/>
            <person name="Ledsgaard L."/>
            <person name="Lin J."/>
            <person name="Lipzen A."/>
            <person name="Kuo A."/>
            <person name="Riley R."/>
            <person name="Mondo S."/>
            <person name="Labutti K."/>
            <person name="Haridas S."/>
            <person name="Pangalinan J."/>
            <person name="Salamov A.A."/>
            <person name="Simmons B.A."/>
            <person name="Magnuson J.K."/>
            <person name="Chen J."/>
            <person name="Drula E."/>
            <person name="Henrissat B."/>
            <person name="Wiebenga A."/>
            <person name="Lubbers R.J."/>
            <person name="Gomes A.C."/>
            <person name="Makela M.R."/>
            <person name="Stajich J."/>
            <person name="Grigoriev I.V."/>
            <person name="Mortensen U.H."/>
            <person name="De Vries R.P."/>
            <person name="Baker S.E."/>
            <person name="Andersen M.R."/>
        </authorList>
    </citation>
    <scope>NUCLEOTIDE SEQUENCE [LARGE SCALE GENOMIC DNA]</scope>
    <source>
        <strain evidence="8 9">CBS 209.92</strain>
    </source>
</reference>
<dbReference type="Pfam" id="PF10406">
    <property type="entry name" value="TAF8_C"/>
    <property type="match status" value="1"/>
</dbReference>
<dbReference type="InterPro" id="IPR019473">
    <property type="entry name" value="TFIID_su8_C"/>
</dbReference>
<protein>
    <recommendedName>
        <fullName evidence="10">Transcription initiation factor TFIID subunit 8</fullName>
    </recommendedName>
</protein>
<gene>
    <name evidence="8" type="ORF">BJX66DRAFT_325321</name>
</gene>
<evidence type="ECO:0000256" key="5">
    <source>
        <dbReference type="SAM" id="MobiDB-lite"/>
    </source>
</evidence>
<evidence type="ECO:0000256" key="4">
    <source>
        <dbReference type="ARBA" id="ARBA00023242"/>
    </source>
</evidence>
<evidence type="ECO:0000256" key="3">
    <source>
        <dbReference type="ARBA" id="ARBA00023163"/>
    </source>
</evidence>
<dbReference type="Gene3D" id="3.40.50.300">
    <property type="entry name" value="P-loop containing nucleotide triphosphate hydrolases"/>
    <property type="match status" value="1"/>
</dbReference>
<dbReference type="CDD" id="cd19490">
    <property type="entry name" value="XRCC2"/>
    <property type="match status" value="1"/>
</dbReference>
<evidence type="ECO:0000313" key="8">
    <source>
        <dbReference type="EMBL" id="KAL2794536.1"/>
    </source>
</evidence>
<name>A0ABR4G6A7_9EURO</name>
<feature type="compositionally biased region" description="Basic and acidic residues" evidence="5">
    <location>
        <begin position="200"/>
        <end position="225"/>
    </location>
</feature>
<dbReference type="InterPro" id="IPR006565">
    <property type="entry name" value="BTP"/>
</dbReference>
<evidence type="ECO:0000259" key="7">
    <source>
        <dbReference type="Pfam" id="PF10406"/>
    </source>
</evidence>
<dbReference type="CDD" id="cd00076">
    <property type="entry name" value="HFD_SF"/>
    <property type="match status" value="1"/>
</dbReference>
<feature type="region of interest" description="Disordered" evidence="5">
    <location>
        <begin position="478"/>
        <end position="515"/>
    </location>
</feature>
<dbReference type="Gene3D" id="1.10.20.10">
    <property type="entry name" value="Histone, subunit A"/>
    <property type="match status" value="1"/>
</dbReference>
<evidence type="ECO:0000256" key="2">
    <source>
        <dbReference type="ARBA" id="ARBA00023015"/>
    </source>
</evidence>
<dbReference type="Pfam" id="PF07524">
    <property type="entry name" value="Bromo_TP"/>
    <property type="match status" value="1"/>
</dbReference>
<keyword evidence="4" id="KW-0539">Nucleus</keyword>
<evidence type="ECO:0000313" key="9">
    <source>
        <dbReference type="Proteomes" id="UP001610563"/>
    </source>
</evidence>
<dbReference type="InterPro" id="IPR027417">
    <property type="entry name" value="P-loop_NTPase"/>
</dbReference>